<dbReference type="EMBL" id="GBRH01244199">
    <property type="protein sequence ID" value="JAD53696.1"/>
    <property type="molecule type" value="Transcribed_RNA"/>
</dbReference>
<accession>A0A0A9ARF0</accession>
<organism evidence="1">
    <name type="scientific">Arundo donax</name>
    <name type="common">Giant reed</name>
    <name type="synonym">Donax arundinaceus</name>
    <dbReference type="NCBI Taxonomy" id="35708"/>
    <lineage>
        <taxon>Eukaryota</taxon>
        <taxon>Viridiplantae</taxon>
        <taxon>Streptophyta</taxon>
        <taxon>Embryophyta</taxon>
        <taxon>Tracheophyta</taxon>
        <taxon>Spermatophyta</taxon>
        <taxon>Magnoliopsida</taxon>
        <taxon>Liliopsida</taxon>
        <taxon>Poales</taxon>
        <taxon>Poaceae</taxon>
        <taxon>PACMAD clade</taxon>
        <taxon>Arundinoideae</taxon>
        <taxon>Arundineae</taxon>
        <taxon>Arundo</taxon>
    </lineage>
</organism>
<proteinExistence type="predicted"/>
<sequence>MLPPSTLP</sequence>
<protein>
    <submittedName>
        <fullName evidence="1">Uncharacterized protein</fullName>
    </submittedName>
</protein>
<reference evidence="1" key="1">
    <citation type="submission" date="2014-09" db="EMBL/GenBank/DDBJ databases">
        <authorList>
            <person name="Magalhaes I.L.F."/>
            <person name="Oliveira U."/>
            <person name="Santos F.R."/>
            <person name="Vidigal T.H.D.A."/>
            <person name="Brescovit A.D."/>
            <person name="Santos A.J."/>
        </authorList>
    </citation>
    <scope>NUCLEOTIDE SEQUENCE</scope>
    <source>
        <tissue evidence="1">Shoot tissue taken approximately 20 cm above the soil surface</tissue>
    </source>
</reference>
<evidence type="ECO:0000313" key="1">
    <source>
        <dbReference type="EMBL" id="JAD53696.1"/>
    </source>
</evidence>
<name>A0A0A9ARF0_ARUDO</name>
<reference evidence="1" key="2">
    <citation type="journal article" date="2015" name="Data Brief">
        <title>Shoot transcriptome of the giant reed, Arundo donax.</title>
        <authorList>
            <person name="Barrero R.A."/>
            <person name="Guerrero F.D."/>
            <person name="Moolhuijzen P."/>
            <person name="Goolsby J.A."/>
            <person name="Tidwell J."/>
            <person name="Bellgard S.E."/>
            <person name="Bellgard M.I."/>
        </authorList>
    </citation>
    <scope>NUCLEOTIDE SEQUENCE</scope>
    <source>
        <tissue evidence="1">Shoot tissue taken approximately 20 cm above the soil surface</tissue>
    </source>
</reference>